<proteinExistence type="inferred from homology"/>
<dbReference type="Pfam" id="PF00240">
    <property type="entry name" value="ubiquitin"/>
    <property type="match status" value="1"/>
</dbReference>
<dbReference type="InterPro" id="IPR019954">
    <property type="entry name" value="Ubiquitin_CS"/>
</dbReference>
<evidence type="ECO:0000256" key="2">
    <source>
        <dbReference type="ARBA" id="ARBA00022499"/>
    </source>
</evidence>
<keyword evidence="3" id="KW-1130">Modulation of host ubiquitin pathway by virus</keyword>
<evidence type="ECO:0000256" key="1">
    <source>
        <dbReference type="ARBA" id="ARBA00008430"/>
    </source>
</evidence>
<keyword evidence="6" id="KW-1185">Reference proteome</keyword>
<dbReference type="SUPFAM" id="SSF54236">
    <property type="entry name" value="Ubiquitin-like"/>
    <property type="match status" value="1"/>
</dbReference>
<reference evidence="6" key="1">
    <citation type="submission" date="2018-01" db="EMBL/GenBank/DDBJ databases">
        <title>Testimony of 'menage a trois' revealed by the proteome of Megavirus virophage.</title>
        <authorList>
            <person name="Jeudy S."/>
            <person name="Bertaux L."/>
            <person name="Alempic J.-M."/>
            <person name="Lartigue A."/>
            <person name="Legendre M."/>
            <person name="Philippe N."/>
            <person name="Beucher L."/>
            <person name="Biondi E."/>
            <person name="Juul S."/>
            <person name="Turner D."/>
            <person name="Coute Y."/>
            <person name="Claverie J.-M."/>
            <person name="Abergel C."/>
        </authorList>
    </citation>
    <scope>NUCLEOTIDE SEQUENCE [LARGE SCALE GENOMIC DNA]</scope>
</reference>
<sequence length="76" mass="8713">MSFQIFVKTLTGKTITLETSHTDTIEAVKQKIQDKEGIPPDQQRLIFAGKQLEDNRTLADYNVTKESTLHLVLRLR</sequence>
<protein>
    <submittedName>
        <fullName evidence="5">Ubiquitin</fullName>
    </submittedName>
</protein>
<dbReference type="GO" id="GO:0039648">
    <property type="term" value="P:symbiont-mediated perturbation of host ubiquitin-like protein modification"/>
    <property type="evidence" value="ECO:0007669"/>
    <property type="project" value="UniProtKB-KW"/>
</dbReference>
<organism evidence="5 6">
    <name type="scientific">Moumouvirus australiensis</name>
    <dbReference type="NCBI Taxonomy" id="2109587"/>
    <lineage>
        <taxon>Viruses</taxon>
        <taxon>Varidnaviria</taxon>
        <taxon>Bamfordvirae</taxon>
        <taxon>Nucleocytoviricota</taxon>
        <taxon>Megaviricetes</taxon>
        <taxon>Imitervirales</taxon>
        <taxon>Mimiviridae</taxon>
        <taxon>Megamimivirinae</taxon>
        <taxon>Moumouvirus</taxon>
        <taxon>Moumouvirus australiense</taxon>
    </lineage>
</organism>
<dbReference type="Proteomes" id="UP000289600">
    <property type="component" value="Segment"/>
</dbReference>
<keyword evidence="3" id="KW-0945">Host-virus interaction</keyword>
<evidence type="ECO:0000256" key="3">
    <source>
        <dbReference type="ARBA" id="ARBA00084114"/>
    </source>
</evidence>
<name>A0A2P1ELQ9_9VIRU</name>
<dbReference type="InterPro" id="IPR000626">
    <property type="entry name" value="Ubiquitin-like_dom"/>
</dbReference>
<accession>A0A2P1ELQ9</accession>
<dbReference type="FunFam" id="3.10.20.90:FF:000009">
    <property type="entry name" value="Ubiquitin-60S ribosomal protein"/>
    <property type="match status" value="1"/>
</dbReference>
<comment type="similarity">
    <text evidence="1">Belongs to the ubiquitin family.</text>
</comment>
<dbReference type="PROSITE" id="PS00299">
    <property type="entry name" value="UBIQUITIN_1"/>
    <property type="match status" value="1"/>
</dbReference>
<dbReference type="PROSITE" id="PS50053">
    <property type="entry name" value="UBIQUITIN_2"/>
    <property type="match status" value="1"/>
</dbReference>
<keyword evidence="2" id="KW-1017">Isopeptide bond</keyword>
<evidence type="ECO:0000313" key="6">
    <source>
        <dbReference type="Proteomes" id="UP000289600"/>
    </source>
</evidence>
<dbReference type="InterPro" id="IPR019956">
    <property type="entry name" value="Ubiquitin_dom"/>
</dbReference>
<feature type="domain" description="Ubiquitin-like" evidence="4">
    <location>
        <begin position="3"/>
        <end position="76"/>
    </location>
</feature>
<evidence type="ECO:0000313" key="5">
    <source>
        <dbReference type="EMBL" id="AVL94820.1"/>
    </source>
</evidence>
<dbReference type="Gene3D" id="3.10.20.90">
    <property type="entry name" value="Phosphatidylinositol 3-kinase Catalytic Subunit, Chain A, domain 1"/>
    <property type="match status" value="1"/>
</dbReference>
<dbReference type="InterPro" id="IPR029071">
    <property type="entry name" value="Ubiquitin-like_domsf"/>
</dbReference>
<evidence type="ECO:0000259" key="4">
    <source>
        <dbReference type="PROSITE" id="PS50053"/>
    </source>
</evidence>
<dbReference type="EMBL" id="MG807320">
    <property type="protein sequence ID" value="AVL94820.1"/>
    <property type="molecule type" value="Genomic_DNA"/>
</dbReference>
<dbReference type="PRINTS" id="PR00348">
    <property type="entry name" value="UBIQUITIN"/>
</dbReference>
<dbReference type="InterPro" id="IPR050158">
    <property type="entry name" value="Ubiquitin_ubiquitin-like"/>
</dbReference>
<gene>
    <name evidence="5" type="ORF">mc_434</name>
</gene>
<dbReference type="SMART" id="SM00213">
    <property type="entry name" value="UBQ"/>
    <property type="match status" value="1"/>
</dbReference>
<dbReference type="PANTHER" id="PTHR10666">
    <property type="entry name" value="UBIQUITIN"/>
    <property type="match status" value="1"/>
</dbReference>
<keyword evidence="3" id="KW-1129">Modulation of host ubiquitin pathway by viral ubl</keyword>